<reference evidence="1 2" key="1">
    <citation type="submission" date="2018-09" db="EMBL/GenBank/DDBJ databases">
        <authorList>
            <person name="Zhu H."/>
        </authorList>
    </citation>
    <scope>NUCLEOTIDE SEQUENCE [LARGE SCALE GENOMIC DNA]</scope>
    <source>
        <strain evidence="1 2">K2W22B-5</strain>
    </source>
</reference>
<comment type="caution">
    <text evidence="1">The sequence shown here is derived from an EMBL/GenBank/DDBJ whole genome shotgun (WGS) entry which is preliminary data.</text>
</comment>
<keyword evidence="2" id="KW-1185">Reference proteome</keyword>
<sequence>MIAIDLLIAESPGLRRQDLESWLSNRWVRADGPPSRPMFQDIDVARIRLIRELRDDMAVNDEALPIILSLLDQLYDLRRLLREHDRDRSQNQGQGAR</sequence>
<dbReference type="RefSeq" id="WP_119829700.1">
    <property type="nucleotide sequence ID" value="NZ_QYUL01000001.1"/>
</dbReference>
<dbReference type="Proteomes" id="UP000283458">
    <property type="component" value="Unassembled WGS sequence"/>
</dbReference>
<protein>
    <recommendedName>
        <fullName evidence="3">MerR family transcriptional regulator</fullName>
    </recommendedName>
</protein>
<gene>
    <name evidence="1" type="ORF">D3877_05475</name>
</gene>
<dbReference type="EMBL" id="QYUL01000001">
    <property type="protein sequence ID" value="RJF84060.1"/>
    <property type="molecule type" value="Genomic_DNA"/>
</dbReference>
<name>A0A418W207_9PROT</name>
<evidence type="ECO:0000313" key="1">
    <source>
        <dbReference type="EMBL" id="RJF84060.1"/>
    </source>
</evidence>
<dbReference type="AlphaFoldDB" id="A0A418W207"/>
<evidence type="ECO:0000313" key="2">
    <source>
        <dbReference type="Proteomes" id="UP000283458"/>
    </source>
</evidence>
<evidence type="ECO:0008006" key="3">
    <source>
        <dbReference type="Google" id="ProtNLM"/>
    </source>
</evidence>
<accession>A0A418W207</accession>
<dbReference type="Gene3D" id="1.10.1660.10">
    <property type="match status" value="1"/>
</dbReference>
<proteinExistence type="predicted"/>
<organism evidence="1 2">
    <name type="scientific">Azospirillum cavernae</name>
    <dbReference type="NCBI Taxonomy" id="2320860"/>
    <lineage>
        <taxon>Bacteria</taxon>
        <taxon>Pseudomonadati</taxon>
        <taxon>Pseudomonadota</taxon>
        <taxon>Alphaproteobacteria</taxon>
        <taxon>Rhodospirillales</taxon>
        <taxon>Azospirillaceae</taxon>
        <taxon>Azospirillum</taxon>
    </lineage>
</organism>